<evidence type="ECO:0000256" key="13">
    <source>
        <dbReference type="ARBA" id="ARBA00047308"/>
    </source>
</evidence>
<dbReference type="PROSITE" id="PS00154">
    <property type="entry name" value="ATPASE_E1_E2"/>
    <property type="match status" value="1"/>
</dbReference>
<dbReference type="InterPro" id="IPR036412">
    <property type="entry name" value="HAD-like_sf"/>
</dbReference>
<feature type="transmembrane region" description="Helical" evidence="14">
    <location>
        <begin position="141"/>
        <end position="158"/>
    </location>
</feature>
<feature type="transmembrane region" description="Helical" evidence="14">
    <location>
        <begin position="683"/>
        <end position="705"/>
    </location>
</feature>
<dbReference type="InterPro" id="IPR018303">
    <property type="entry name" value="ATPase_P-typ_P_site"/>
</dbReference>
<dbReference type="Pfam" id="PF00702">
    <property type="entry name" value="Hydrolase"/>
    <property type="match status" value="1"/>
</dbReference>
<feature type="region of interest" description="Disordered" evidence="15">
    <location>
        <begin position="737"/>
        <end position="771"/>
    </location>
</feature>
<keyword evidence="5 14" id="KW-0812">Transmembrane</keyword>
<proteinExistence type="inferred from homology"/>
<accession>A0ABX1I9Q3</accession>
<dbReference type="PROSITE" id="PS01047">
    <property type="entry name" value="HMA_1"/>
    <property type="match status" value="1"/>
</dbReference>
<dbReference type="Gene3D" id="3.40.50.1000">
    <property type="entry name" value="HAD superfamily/HAD-like"/>
    <property type="match status" value="1"/>
</dbReference>
<dbReference type="Gene3D" id="3.40.1110.10">
    <property type="entry name" value="Calcium-transporting ATPase, cytoplasmic domain N"/>
    <property type="match status" value="1"/>
</dbReference>
<dbReference type="SUPFAM" id="SSF55008">
    <property type="entry name" value="HMA, heavy metal-associated domain"/>
    <property type="match status" value="1"/>
</dbReference>
<dbReference type="PRINTS" id="PR00941">
    <property type="entry name" value="CDATPASE"/>
</dbReference>
<dbReference type="SFLD" id="SFLDS00003">
    <property type="entry name" value="Haloacid_Dehalogenase"/>
    <property type="match status" value="1"/>
</dbReference>
<evidence type="ECO:0000256" key="3">
    <source>
        <dbReference type="ARBA" id="ARBA00022475"/>
    </source>
</evidence>
<dbReference type="InterPro" id="IPR017969">
    <property type="entry name" value="Heavy-metal-associated_CS"/>
</dbReference>
<feature type="compositionally biased region" description="Basic and acidic residues" evidence="15">
    <location>
        <begin position="747"/>
        <end position="756"/>
    </location>
</feature>
<dbReference type="InterPro" id="IPR051014">
    <property type="entry name" value="Cation_Transport_ATPase_IB"/>
</dbReference>
<dbReference type="InterPro" id="IPR006121">
    <property type="entry name" value="HMA_dom"/>
</dbReference>
<dbReference type="InterPro" id="IPR036163">
    <property type="entry name" value="HMA_dom_sf"/>
</dbReference>
<keyword evidence="6 14" id="KW-0479">Metal-binding</keyword>
<dbReference type="PANTHER" id="PTHR48085:SF5">
    <property type="entry name" value="CADMIUM_ZINC-TRANSPORTING ATPASE HMA4-RELATED"/>
    <property type="match status" value="1"/>
</dbReference>
<evidence type="ECO:0000256" key="10">
    <source>
        <dbReference type="ARBA" id="ARBA00022989"/>
    </source>
</evidence>
<dbReference type="Proteomes" id="UP000740754">
    <property type="component" value="Unassembled WGS sequence"/>
</dbReference>
<comment type="catalytic activity">
    <reaction evidence="13">
        <text>Zn(2+)(in) + ATP + H2O = Zn(2+)(out) + ADP + phosphate + H(+)</text>
        <dbReference type="Rhea" id="RHEA:20621"/>
        <dbReference type="ChEBI" id="CHEBI:15377"/>
        <dbReference type="ChEBI" id="CHEBI:15378"/>
        <dbReference type="ChEBI" id="CHEBI:29105"/>
        <dbReference type="ChEBI" id="CHEBI:30616"/>
        <dbReference type="ChEBI" id="CHEBI:43474"/>
        <dbReference type="ChEBI" id="CHEBI:456216"/>
        <dbReference type="EC" id="7.2.2.12"/>
    </reaction>
</comment>
<evidence type="ECO:0000256" key="12">
    <source>
        <dbReference type="ARBA" id="ARBA00039097"/>
    </source>
</evidence>
<gene>
    <name evidence="17" type="ORF">HF203_13725</name>
</gene>
<dbReference type="PROSITE" id="PS50846">
    <property type="entry name" value="HMA_2"/>
    <property type="match status" value="1"/>
</dbReference>
<dbReference type="PROSITE" id="PS01229">
    <property type="entry name" value="COF_2"/>
    <property type="match status" value="1"/>
</dbReference>
<evidence type="ECO:0000256" key="11">
    <source>
        <dbReference type="ARBA" id="ARBA00023136"/>
    </source>
</evidence>
<evidence type="ECO:0000256" key="2">
    <source>
        <dbReference type="ARBA" id="ARBA00006024"/>
    </source>
</evidence>
<keyword evidence="11 14" id="KW-0472">Membrane</keyword>
<dbReference type="Pfam" id="PF00122">
    <property type="entry name" value="E1-E2_ATPase"/>
    <property type="match status" value="1"/>
</dbReference>
<dbReference type="InterPro" id="IPR023298">
    <property type="entry name" value="ATPase_P-typ_TM_dom_sf"/>
</dbReference>
<keyword evidence="18" id="KW-1185">Reference proteome</keyword>
<keyword evidence="3 14" id="KW-1003">Cell membrane</keyword>
<evidence type="ECO:0000256" key="4">
    <source>
        <dbReference type="ARBA" id="ARBA00022553"/>
    </source>
</evidence>
<protein>
    <recommendedName>
        <fullName evidence="12">P-type Zn(2+) transporter</fullName>
        <ecNumber evidence="12">7.2.2.12</ecNumber>
    </recommendedName>
</protein>
<dbReference type="Gene3D" id="3.30.70.100">
    <property type="match status" value="1"/>
</dbReference>
<dbReference type="InterPro" id="IPR059000">
    <property type="entry name" value="ATPase_P-type_domA"/>
</dbReference>
<keyword evidence="9" id="KW-1278">Translocase</keyword>
<reference evidence="17 18" key="1">
    <citation type="submission" date="2020-04" db="EMBL/GenBank/DDBJ databases">
        <title>Draft Whole-Genome sequence of Marichromatium bheemlicum DSM 18632, type strain.</title>
        <authorList>
            <person name="Kyndt J.A."/>
            <person name="Meyer T.E."/>
        </authorList>
    </citation>
    <scope>NUCLEOTIDE SEQUENCE [LARGE SCALE GENOMIC DNA]</scope>
    <source>
        <strain evidence="17 18">DSM 18632</strain>
    </source>
</reference>
<feature type="compositionally biased region" description="Low complexity" evidence="15">
    <location>
        <begin position="737"/>
        <end position="746"/>
    </location>
</feature>
<dbReference type="SUPFAM" id="SSF56784">
    <property type="entry name" value="HAD-like"/>
    <property type="match status" value="1"/>
</dbReference>
<dbReference type="SUPFAM" id="SSF81653">
    <property type="entry name" value="Calcium ATPase, transduction domain A"/>
    <property type="match status" value="1"/>
</dbReference>
<dbReference type="Gene3D" id="2.70.150.10">
    <property type="entry name" value="Calcium-transporting ATPase, cytoplasmic transduction domain A"/>
    <property type="match status" value="1"/>
</dbReference>
<evidence type="ECO:0000256" key="9">
    <source>
        <dbReference type="ARBA" id="ARBA00022967"/>
    </source>
</evidence>
<sequence>MSSQAVGVPLTAPVETRLRVDGMDCGACASRVETALGRLPEVRAVTVSLATAEVRVEHLPGIERARLAETLSQLGFTPREAASPEAPACGCGAAACAAPETVPTGADRPTPWWRSRQGLLTLGTGALMLTAYGAASLFPAFARPIFLAAVLLGLIPVARRAWAAARLGSPLSIETLMSLAALAAVAVGAEAEAAAVLFLFQVGESLEGLAARRSRAGIGALIELLPRNARRLRADGTLETVAAERLRVDDRIEVHPGERIPADGEVLEGVGGVDESPLSGESLPQLRRPGDAVFAGSVNLESRLRLRVTADAADNTIARITRLVREAQARKAPSARFIERFARVYTPLVVLFATLVAVVPPLFLGALWSEWVYRGAAILLIGCPCALVISTPAAIAAGLAAGARQGLLMKGGAVLEGLARITRVAFDKTGTLTLGQPRVTEVVVLEGERARLLECAAALSQGSSHPLSRAILAHAEAAGVAAVAPEHVRALPGRGVRGEIEGRDCFLGSLTAARELIAEDAAGLVVAAESQQALGRSLSVVVEDGRALGLIAMHDAPREDAAAGIAALDRLGIGALVLSGDQRPAVAALAGPLGIAAHAGLLPEDKQRLVSELQESGERVAKVGDGINDAPALAAAEIGIAMGGGTEVALETADAASLHARVGDVAAMVRLSRRTLRVIRQNVALAIGLKLGLMLTTLLGVTGLWPAVLADTGATVLVTANSLRLLRAQVVEPAAGASGRQAASGARPDECCRDGDQSPAASLQSEGSAFP</sequence>
<dbReference type="InterPro" id="IPR027256">
    <property type="entry name" value="P-typ_ATPase_IB"/>
</dbReference>
<feature type="domain" description="HMA" evidence="16">
    <location>
        <begin position="14"/>
        <end position="79"/>
    </location>
</feature>
<dbReference type="NCBIfam" id="TIGR01494">
    <property type="entry name" value="ATPase_P-type"/>
    <property type="match status" value="1"/>
</dbReference>
<evidence type="ECO:0000256" key="15">
    <source>
        <dbReference type="SAM" id="MobiDB-lite"/>
    </source>
</evidence>
<comment type="subcellular location">
    <subcellularLocation>
        <location evidence="1">Cell membrane</location>
        <topology evidence="1">Multi-pass membrane protein</topology>
    </subcellularLocation>
</comment>
<dbReference type="InterPro" id="IPR001757">
    <property type="entry name" value="P_typ_ATPase"/>
</dbReference>
<dbReference type="InterPro" id="IPR023214">
    <property type="entry name" value="HAD_sf"/>
</dbReference>
<dbReference type="InterPro" id="IPR008250">
    <property type="entry name" value="ATPase_P-typ_transduc_dom_A_sf"/>
</dbReference>
<dbReference type="EMBL" id="JAAXKX010000024">
    <property type="protein sequence ID" value="NKN34280.1"/>
    <property type="molecule type" value="Genomic_DNA"/>
</dbReference>
<comment type="caution">
    <text evidence="17">The sequence shown here is derived from an EMBL/GenBank/DDBJ whole genome shotgun (WGS) entry which is preliminary data.</text>
</comment>
<dbReference type="Pfam" id="PF00403">
    <property type="entry name" value="HMA"/>
    <property type="match status" value="1"/>
</dbReference>
<evidence type="ECO:0000256" key="1">
    <source>
        <dbReference type="ARBA" id="ARBA00004651"/>
    </source>
</evidence>
<evidence type="ECO:0000313" key="18">
    <source>
        <dbReference type="Proteomes" id="UP000740754"/>
    </source>
</evidence>
<dbReference type="PRINTS" id="PR00119">
    <property type="entry name" value="CATATPASE"/>
</dbReference>
<evidence type="ECO:0000256" key="14">
    <source>
        <dbReference type="RuleBase" id="RU362081"/>
    </source>
</evidence>
<evidence type="ECO:0000256" key="6">
    <source>
        <dbReference type="ARBA" id="ARBA00022723"/>
    </source>
</evidence>
<keyword evidence="4" id="KW-0597">Phosphoprotein</keyword>
<dbReference type="EC" id="7.2.2.12" evidence="12"/>
<dbReference type="NCBIfam" id="TIGR01525">
    <property type="entry name" value="ATPase-IB_hvy"/>
    <property type="match status" value="1"/>
</dbReference>
<evidence type="ECO:0000259" key="16">
    <source>
        <dbReference type="PROSITE" id="PS50846"/>
    </source>
</evidence>
<dbReference type="PANTHER" id="PTHR48085">
    <property type="entry name" value="CADMIUM/ZINC-TRANSPORTING ATPASE HMA2-RELATED"/>
    <property type="match status" value="1"/>
</dbReference>
<evidence type="ECO:0000256" key="5">
    <source>
        <dbReference type="ARBA" id="ARBA00022692"/>
    </source>
</evidence>
<organism evidence="17 18">
    <name type="scientific">Marichromatium bheemlicum</name>
    <dbReference type="NCBI Taxonomy" id="365339"/>
    <lineage>
        <taxon>Bacteria</taxon>
        <taxon>Pseudomonadati</taxon>
        <taxon>Pseudomonadota</taxon>
        <taxon>Gammaproteobacteria</taxon>
        <taxon>Chromatiales</taxon>
        <taxon>Chromatiaceae</taxon>
        <taxon>Marichromatium</taxon>
    </lineage>
</organism>
<dbReference type="SFLD" id="SFLDF00027">
    <property type="entry name" value="p-type_atpase"/>
    <property type="match status" value="1"/>
</dbReference>
<evidence type="ECO:0000256" key="7">
    <source>
        <dbReference type="ARBA" id="ARBA00022741"/>
    </source>
</evidence>
<feature type="transmembrane region" description="Helical" evidence="14">
    <location>
        <begin position="376"/>
        <end position="401"/>
    </location>
</feature>
<feature type="transmembrane region" description="Helical" evidence="14">
    <location>
        <begin position="344"/>
        <end position="364"/>
    </location>
</feature>
<name>A0ABX1I9Q3_9GAMM</name>
<dbReference type="CDD" id="cd00371">
    <property type="entry name" value="HMA"/>
    <property type="match status" value="1"/>
</dbReference>
<dbReference type="RefSeq" id="WP_168670643.1">
    <property type="nucleotide sequence ID" value="NZ_JAAXKX010000024.1"/>
</dbReference>
<keyword evidence="10 14" id="KW-1133">Transmembrane helix</keyword>
<dbReference type="SFLD" id="SFLDG00002">
    <property type="entry name" value="C1.7:_P-type_atpase_like"/>
    <property type="match status" value="1"/>
</dbReference>
<comment type="similarity">
    <text evidence="2 14">Belongs to the cation transport ATPase (P-type) (TC 3.A.3) family. Type IB subfamily.</text>
</comment>
<evidence type="ECO:0000256" key="8">
    <source>
        <dbReference type="ARBA" id="ARBA00022840"/>
    </source>
</evidence>
<evidence type="ECO:0000313" key="17">
    <source>
        <dbReference type="EMBL" id="NKN34280.1"/>
    </source>
</evidence>
<dbReference type="InterPro" id="IPR044492">
    <property type="entry name" value="P_typ_ATPase_HD_dom"/>
</dbReference>
<keyword evidence="8 14" id="KW-0067">ATP-binding</keyword>
<feature type="compositionally biased region" description="Polar residues" evidence="15">
    <location>
        <begin position="759"/>
        <end position="771"/>
    </location>
</feature>
<dbReference type="SUPFAM" id="SSF81665">
    <property type="entry name" value="Calcium ATPase, transmembrane domain M"/>
    <property type="match status" value="1"/>
</dbReference>
<dbReference type="InterPro" id="IPR023299">
    <property type="entry name" value="ATPase_P-typ_cyto_dom_N"/>
</dbReference>
<keyword evidence="7 14" id="KW-0547">Nucleotide-binding</keyword>